<proteinExistence type="inferred from homology"/>
<dbReference type="GO" id="GO:0003955">
    <property type="term" value="F:NAD(P)H dehydrogenase (quinone) activity"/>
    <property type="evidence" value="ECO:0007669"/>
    <property type="project" value="TreeGrafter"/>
</dbReference>
<name>A0A143BND3_9BACT</name>
<sequence>MHHSLTGTGTHLADPRPHVVIVGGGFAGLAAARTLADAPVRITLLDRTNHHLFQPLLYQVATAVLNPADISVPIRWLLRKQQNATVVMADVDRIDPADKTVSLDGGSVLLSFDFLLLAAGARHAYFGHPEWEQFAPGLKNIEDALEMRRRFLLSFEAAERASAVGERDALLTFVIVGGGPTGVELAGMIPEVTHHALKGEFRRIDPSKARVLLLEGGPRILPAFPEELSAQAQRDLEALGVEVRTNCVVTTVDADGVVAGGERIDAHTVFWGAGNQASPLAKQLGVPLDRAGRVSLNADLSVPGYEYIFCAGDVASTTTDDGKPVPAVAPAANQMGELVGRNIAHTVAGSSRETFRYFNKGDLATIGRHKAVAVIGGAKLRGLFAWLTWLFVHILYLVGMRNRLTVVVQWAYQYLTFQRGVRLITGTTVHRLLKASKAANDKRRAA</sequence>
<feature type="domain" description="FAD/NAD(P)-binding" evidence="7">
    <location>
        <begin position="18"/>
        <end position="336"/>
    </location>
</feature>
<dbReference type="PANTHER" id="PTHR42913">
    <property type="entry name" value="APOPTOSIS-INDUCING FACTOR 1"/>
    <property type="match status" value="1"/>
</dbReference>
<dbReference type="GO" id="GO:0019646">
    <property type="term" value="P:aerobic electron transport chain"/>
    <property type="evidence" value="ECO:0007669"/>
    <property type="project" value="TreeGrafter"/>
</dbReference>
<dbReference type="EMBL" id="CP011454">
    <property type="protein sequence ID" value="AMW06587.1"/>
    <property type="molecule type" value="Genomic_DNA"/>
</dbReference>
<dbReference type="InterPro" id="IPR054585">
    <property type="entry name" value="NDH2-like_C"/>
</dbReference>
<comment type="similarity">
    <text evidence="2">Belongs to the NADH dehydrogenase family.</text>
</comment>
<dbReference type="Gene3D" id="3.50.50.100">
    <property type="match status" value="1"/>
</dbReference>
<feature type="transmembrane region" description="Helical" evidence="6">
    <location>
        <begin position="383"/>
        <end position="399"/>
    </location>
</feature>
<evidence type="ECO:0000256" key="6">
    <source>
        <dbReference type="SAM" id="Phobius"/>
    </source>
</evidence>
<dbReference type="Pfam" id="PF07992">
    <property type="entry name" value="Pyr_redox_2"/>
    <property type="match status" value="1"/>
</dbReference>
<dbReference type="PANTHER" id="PTHR42913:SF3">
    <property type="entry name" value="64 KDA MITOCHONDRIAL NADH DEHYDROGENASE (EUROFUNG)"/>
    <property type="match status" value="1"/>
</dbReference>
<dbReference type="PRINTS" id="PR00368">
    <property type="entry name" value="FADPNR"/>
</dbReference>
<dbReference type="AlphaFoldDB" id="A0A143BND3"/>
<gene>
    <name evidence="9" type="ORF">GEMMAAP_05700</name>
</gene>
<evidence type="ECO:0000256" key="2">
    <source>
        <dbReference type="ARBA" id="ARBA00005272"/>
    </source>
</evidence>
<dbReference type="PRINTS" id="PR00411">
    <property type="entry name" value="PNDRDTASEI"/>
</dbReference>
<dbReference type="InterPro" id="IPR023753">
    <property type="entry name" value="FAD/NAD-binding_dom"/>
</dbReference>
<dbReference type="InterPro" id="IPR051169">
    <property type="entry name" value="NADH-Q_oxidoreductase"/>
</dbReference>
<comment type="cofactor">
    <cofactor evidence="1">
        <name>FAD</name>
        <dbReference type="ChEBI" id="CHEBI:57692"/>
    </cofactor>
</comment>
<evidence type="ECO:0000256" key="4">
    <source>
        <dbReference type="ARBA" id="ARBA00022827"/>
    </source>
</evidence>
<feature type="domain" description="External alternative NADH-ubiquinone oxidoreductase-like C-terminal" evidence="8">
    <location>
        <begin position="360"/>
        <end position="415"/>
    </location>
</feature>
<evidence type="ECO:0000313" key="10">
    <source>
        <dbReference type="Proteomes" id="UP000076404"/>
    </source>
</evidence>
<evidence type="ECO:0000256" key="3">
    <source>
        <dbReference type="ARBA" id="ARBA00022630"/>
    </source>
</evidence>
<keyword evidence="6" id="KW-0472">Membrane</keyword>
<dbReference type="Proteomes" id="UP000076404">
    <property type="component" value="Chromosome"/>
</dbReference>
<dbReference type="STRING" id="1379270.GEMMAAP_05700"/>
<reference evidence="9 10" key="1">
    <citation type="journal article" date="2014" name="Proc. Natl. Acad. Sci. U.S.A.">
        <title>Functional type 2 photosynthetic reaction centers found in the rare bacterial phylum Gemmatimonadetes.</title>
        <authorList>
            <person name="Zeng Y."/>
            <person name="Feng F."/>
            <person name="Medova H."/>
            <person name="Dean J."/>
            <person name="Koblizek M."/>
        </authorList>
    </citation>
    <scope>NUCLEOTIDE SEQUENCE [LARGE SCALE GENOMIC DNA]</scope>
    <source>
        <strain evidence="9 10">AP64</strain>
    </source>
</reference>
<evidence type="ECO:0000259" key="7">
    <source>
        <dbReference type="Pfam" id="PF07992"/>
    </source>
</evidence>
<keyword evidence="3" id="KW-0285">Flavoprotein</keyword>
<accession>A0A143BND3</accession>
<evidence type="ECO:0000259" key="8">
    <source>
        <dbReference type="Pfam" id="PF22366"/>
    </source>
</evidence>
<protein>
    <submittedName>
        <fullName evidence="9">Pyridine nucleotide-disulfide oxidoreductase</fullName>
    </submittedName>
</protein>
<keyword evidence="4" id="KW-0274">FAD</keyword>
<organism evidence="9 10">
    <name type="scientific">Gemmatimonas phototrophica</name>
    <dbReference type="NCBI Taxonomy" id="1379270"/>
    <lineage>
        <taxon>Bacteria</taxon>
        <taxon>Pseudomonadati</taxon>
        <taxon>Gemmatimonadota</taxon>
        <taxon>Gemmatimonadia</taxon>
        <taxon>Gemmatimonadales</taxon>
        <taxon>Gemmatimonadaceae</taxon>
        <taxon>Gemmatimonas</taxon>
    </lineage>
</organism>
<dbReference type="SUPFAM" id="SSF51905">
    <property type="entry name" value="FAD/NAD(P)-binding domain"/>
    <property type="match status" value="1"/>
</dbReference>
<keyword evidence="10" id="KW-1185">Reference proteome</keyword>
<evidence type="ECO:0000313" key="9">
    <source>
        <dbReference type="EMBL" id="AMW06587.1"/>
    </source>
</evidence>
<dbReference type="KEGG" id="gph:GEMMAAP_05700"/>
<keyword evidence="6" id="KW-0812">Transmembrane</keyword>
<reference evidence="9 10" key="2">
    <citation type="journal article" date="2016" name="Environ. Microbiol. Rep.">
        <title>Metagenomic evidence for the presence of phototrophic Gemmatimonadetes bacteria in diverse environments.</title>
        <authorList>
            <person name="Zeng Y."/>
            <person name="Baumbach J."/>
            <person name="Barbosa E.G."/>
            <person name="Azevedo V."/>
            <person name="Zhang C."/>
            <person name="Koblizek M."/>
        </authorList>
    </citation>
    <scope>NUCLEOTIDE SEQUENCE [LARGE SCALE GENOMIC DNA]</scope>
    <source>
        <strain evidence="9 10">AP64</strain>
    </source>
</reference>
<keyword evidence="5" id="KW-0560">Oxidoreductase</keyword>
<keyword evidence="6" id="KW-1133">Transmembrane helix</keyword>
<dbReference type="eggNOG" id="COG1252">
    <property type="taxonomic scope" value="Bacteria"/>
</dbReference>
<evidence type="ECO:0000256" key="5">
    <source>
        <dbReference type="ARBA" id="ARBA00023002"/>
    </source>
</evidence>
<dbReference type="Pfam" id="PF22366">
    <property type="entry name" value="NDH2_C"/>
    <property type="match status" value="1"/>
</dbReference>
<evidence type="ECO:0000256" key="1">
    <source>
        <dbReference type="ARBA" id="ARBA00001974"/>
    </source>
</evidence>
<dbReference type="InterPro" id="IPR036188">
    <property type="entry name" value="FAD/NAD-bd_sf"/>
</dbReference>